<dbReference type="Proteomes" id="UP001499884">
    <property type="component" value="Unassembled WGS sequence"/>
</dbReference>
<comment type="caution">
    <text evidence="2">The sequence shown here is derived from an EMBL/GenBank/DDBJ whole genome shotgun (WGS) entry which is preliminary data.</text>
</comment>
<feature type="compositionally biased region" description="Basic residues" evidence="1">
    <location>
        <begin position="64"/>
        <end position="77"/>
    </location>
</feature>
<keyword evidence="3" id="KW-1185">Reference proteome</keyword>
<dbReference type="EMBL" id="BAABEP010000002">
    <property type="protein sequence ID" value="GAA3710144.1"/>
    <property type="molecule type" value="Genomic_DNA"/>
</dbReference>
<evidence type="ECO:0000256" key="1">
    <source>
        <dbReference type="SAM" id="MobiDB-lite"/>
    </source>
</evidence>
<sequence length="96" mass="10302">MRAARSAIAAAARETSGVCTKEVMGAPEIKVAGVRGLGGPLTGWCAQGLQKGEMGGGCGGWRRTPWRPRMRPPRRRHDAWTSCGAADCRVLPRRVM</sequence>
<proteinExistence type="predicted"/>
<name>A0ABP7DTM9_9ACTN</name>
<evidence type="ECO:0000313" key="3">
    <source>
        <dbReference type="Proteomes" id="UP001499884"/>
    </source>
</evidence>
<evidence type="ECO:0000313" key="2">
    <source>
        <dbReference type="EMBL" id="GAA3710144.1"/>
    </source>
</evidence>
<gene>
    <name evidence="2" type="ORF">GCM10023082_05060</name>
</gene>
<accession>A0ABP7DTM9</accession>
<protein>
    <submittedName>
        <fullName evidence="2">Uncharacterized protein</fullName>
    </submittedName>
</protein>
<feature type="region of interest" description="Disordered" evidence="1">
    <location>
        <begin position="56"/>
        <end position="78"/>
    </location>
</feature>
<organism evidence="2 3">
    <name type="scientific">Streptomyces tremellae</name>
    <dbReference type="NCBI Taxonomy" id="1124239"/>
    <lineage>
        <taxon>Bacteria</taxon>
        <taxon>Bacillati</taxon>
        <taxon>Actinomycetota</taxon>
        <taxon>Actinomycetes</taxon>
        <taxon>Kitasatosporales</taxon>
        <taxon>Streptomycetaceae</taxon>
        <taxon>Streptomyces</taxon>
    </lineage>
</organism>
<reference evidence="3" key="1">
    <citation type="journal article" date="2019" name="Int. J. Syst. Evol. Microbiol.">
        <title>The Global Catalogue of Microorganisms (GCM) 10K type strain sequencing project: providing services to taxonomists for standard genome sequencing and annotation.</title>
        <authorList>
            <consortium name="The Broad Institute Genomics Platform"/>
            <consortium name="The Broad Institute Genome Sequencing Center for Infectious Disease"/>
            <person name="Wu L."/>
            <person name="Ma J."/>
        </authorList>
    </citation>
    <scope>NUCLEOTIDE SEQUENCE [LARGE SCALE GENOMIC DNA]</scope>
    <source>
        <strain evidence="3">JCM 30846</strain>
    </source>
</reference>